<feature type="transmembrane region" description="Helical" evidence="1">
    <location>
        <begin position="391"/>
        <end position="412"/>
    </location>
</feature>
<organism evidence="2 3">
    <name type="scientific">Nonomuraea soli</name>
    <dbReference type="NCBI Taxonomy" id="1032476"/>
    <lineage>
        <taxon>Bacteria</taxon>
        <taxon>Bacillati</taxon>
        <taxon>Actinomycetota</taxon>
        <taxon>Actinomycetes</taxon>
        <taxon>Streptosporangiales</taxon>
        <taxon>Streptosporangiaceae</taxon>
        <taxon>Nonomuraea</taxon>
    </lineage>
</organism>
<protein>
    <recommendedName>
        <fullName evidence="4">Integral membrane protein</fullName>
    </recommendedName>
</protein>
<feature type="transmembrane region" description="Helical" evidence="1">
    <location>
        <begin position="235"/>
        <end position="252"/>
    </location>
</feature>
<sequence>MSENPEHDELIRLRAEVERLQSERRSGWWRGLTSVVLITLGCILMPVSAVAVWTANEISSTDRFVENVAPLASDPAVQNAVVNRTTNAIMAKVPVEQLVDEALGALSLPPKLAGRLEALAGPLTSGVTTFVHNAVQKVVQSDAFPEIWASVTKVAHNQLVGVLSGEGTQSVKVSGDTISLDLGPLIGRVEQALVANGVGFASMIPDDLHPTITLFEAQDLQRYQNWYTLLTTLKWALPLLALVLIALGVYVARSRRRALIGAGVGLVASMLVLLAGLTIGQKQFLNMVTGAGLDRAAADAIFEIVTRFLITGLRTVLVVGLVLALAAFFTGPSPKAVATRSGVRKGLTRLRGDLDLGRTGSWVWRYRRGLQLAACVVAGAVFVWWEHPSGLVVIGITACLLLALLVIEFLGLPPRTT</sequence>
<dbReference type="Proteomes" id="UP000530928">
    <property type="component" value="Unassembled WGS sequence"/>
</dbReference>
<dbReference type="AlphaFoldDB" id="A0A7W0HQM7"/>
<gene>
    <name evidence="2" type="ORF">HNR30_003371</name>
</gene>
<keyword evidence="1" id="KW-0472">Membrane</keyword>
<evidence type="ECO:0008006" key="4">
    <source>
        <dbReference type="Google" id="ProtNLM"/>
    </source>
</evidence>
<reference evidence="2 3" key="1">
    <citation type="submission" date="2020-07" db="EMBL/GenBank/DDBJ databases">
        <title>Genomic Encyclopedia of Type Strains, Phase IV (KMG-IV): sequencing the most valuable type-strain genomes for metagenomic binning, comparative biology and taxonomic classification.</title>
        <authorList>
            <person name="Goeker M."/>
        </authorList>
    </citation>
    <scope>NUCLEOTIDE SEQUENCE [LARGE SCALE GENOMIC DNA]</scope>
    <source>
        <strain evidence="2 3">DSM 45533</strain>
    </source>
</reference>
<feature type="transmembrane region" description="Helical" evidence="1">
    <location>
        <begin position="28"/>
        <end position="53"/>
    </location>
</feature>
<keyword evidence="1" id="KW-0812">Transmembrane</keyword>
<accession>A0A7W0HQM7</accession>
<dbReference type="EMBL" id="JACDUR010000003">
    <property type="protein sequence ID" value="MBA2892030.1"/>
    <property type="molecule type" value="Genomic_DNA"/>
</dbReference>
<keyword evidence="1" id="KW-1133">Transmembrane helix</keyword>
<comment type="caution">
    <text evidence="2">The sequence shown here is derived from an EMBL/GenBank/DDBJ whole genome shotgun (WGS) entry which is preliminary data.</text>
</comment>
<feature type="transmembrane region" description="Helical" evidence="1">
    <location>
        <begin position="368"/>
        <end position="385"/>
    </location>
</feature>
<name>A0A7W0HQM7_9ACTN</name>
<feature type="transmembrane region" description="Helical" evidence="1">
    <location>
        <begin position="259"/>
        <end position="279"/>
    </location>
</feature>
<feature type="transmembrane region" description="Helical" evidence="1">
    <location>
        <begin position="308"/>
        <end position="330"/>
    </location>
</feature>
<evidence type="ECO:0000256" key="1">
    <source>
        <dbReference type="SAM" id="Phobius"/>
    </source>
</evidence>
<dbReference type="RefSeq" id="WP_181610766.1">
    <property type="nucleotide sequence ID" value="NZ_BAABAM010000002.1"/>
</dbReference>
<keyword evidence="3" id="KW-1185">Reference proteome</keyword>
<evidence type="ECO:0000313" key="2">
    <source>
        <dbReference type="EMBL" id="MBA2892030.1"/>
    </source>
</evidence>
<proteinExistence type="predicted"/>
<evidence type="ECO:0000313" key="3">
    <source>
        <dbReference type="Proteomes" id="UP000530928"/>
    </source>
</evidence>